<dbReference type="Pfam" id="PF13581">
    <property type="entry name" value="HATPase_c_2"/>
    <property type="match status" value="1"/>
</dbReference>
<dbReference type="SUPFAM" id="SSF55781">
    <property type="entry name" value="GAF domain-like"/>
    <property type="match status" value="1"/>
</dbReference>
<dbReference type="OrthoDB" id="118142at2"/>
<dbReference type="InterPro" id="IPR029016">
    <property type="entry name" value="GAF-like_dom_sf"/>
</dbReference>
<dbReference type="Pfam" id="PF07228">
    <property type="entry name" value="SpoIIE"/>
    <property type="match status" value="1"/>
</dbReference>
<dbReference type="GO" id="GO:0016791">
    <property type="term" value="F:phosphatase activity"/>
    <property type="evidence" value="ECO:0007669"/>
    <property type="project" value="TreeGrafter"/>
</dbReference>
<keyword evidence="1" id="KW-0378">Hydrolase</keyword>
<dbReference type="Pfam" id="PF00989">
    <property type="entry name" value="PAS"/>
    <property type="match status" value="1"/>
</dbReference>
<comment type="caution">
    <text evidence="2">The sequence shown here is derived from an EMBL/GenBank/DDBJ whole genome shotgun (WGS) entry which is preliminary data.</text>
</comment>
<dbReference type="CDD" id="cd00130">
    <property type="entry name" value="PAS"/>
    <property type="match status" value="2"/>
</dbReference>
<dbReference type="InterPro" id="IPR003018">
    <property type="entry name" value="GAF"/>
</dbReference>
<reference evidence="2 3" key="1">
    <citation type="submission" date="2019-10" db="EMBL/GenBank/DDBJ databases">
        <title>Nonomuraea sp. nov., isolated from Phyllanthus amarus.</title>
        <authorList>
            <person name="Klykleung N."/>
            <person name="Tanasupawat S."/>
        </authorList>
    </citation>
    <scope>NUCLEOTIDE SEQUENCE [LARGE SCALE GENOMIC DNA]</scope>
    <source>
        <strain evidence="2 3">PA1-10</strain>
    </source>
</reference>
<dbReference type="InterPro" id="IPR036457">
    <property type="entry name" value="PPM-type-like_dom_sf"/>
</dbReference>
<dbReference type="NCBIfam" id="TIGR00229">
    <property type="entry name" value="sensory_box"/>
    <property type="match status" value="2"/>
</dbReference>
<dbReference type="CDD" id="cd16936">
    <property type="entry name" value="HATPase_RsbW-like"/>
    <property type="match status" value="1"/>
</dbReference>
<dbReference type="Gene3D" id="3.30.450.40">
    <property type="match status" value="1"/>
</dbReference>
<dbReference type="InterPro" id="IPR013767">
    <property type="entry name" value="PAS_fold"/>
</dbReference>
<dbReference type="SMART" id="SM00331">
    <property type="entry name" value="PP2C_SIG"/>
    <property type="match status" value="1"/>
</dbReference>
<dbReference type="Gene3D" id="3.30.450.20">
    <property type="entry name" value="PAS domain"/>
    <property type="match status" value="2"/>
</dbReference>
<dbReference type="FunFam" id="3.30.565.10:FF:000028">
    <property type="entry name" value="PAS sensor protein"/>
    <property type="match status" value="1"/>
</dbReference>
<dbReference type="InterPro" id="IPR036890">
    <property type="entry name" value="HATPase_C_sf"/>
</dbReference>
<dbReference type="AlphaFoldDB" id="A0A5C4VCX9"/>
<dbReference type="InterPro" id="IPR001932">
    <property type="entry name" value="PPM-type_phosphatase-like_dom"/>
</dbReference>
<dbReference type="SMART" id="SM00091">
    <property type="entry name" value="PAS"/>
    <property type="match status" value="2"/>
</dbReference>
<dbReference type="SUPFAM" id="SSF55785">
    <property type="entry name" value="PYP-like sensor domain (PAS domain)"/>
    <property type="match status" value="2"/>
</dbReference>
<proteinExistence type="predicted"/>
<dbReference type="Gene3D" id="3.30.565.10">
    <property type="entry name" value="Histidine kinase-like ATPase, C-terminal domain"/>
    <property type="match status" value="1"/>
</dbReference>
<dbReference type="Proteomes" id="UP000312512">
    <property type="component" value="Unassembled WGS sequence"/>
</dbReference>
<gene>
    <name evidence="2" type="ORF">FH608_044010</name>
</gene>
<keyword evidence="3" id="KW-1185">Reference proteome</keyword>
<dbReference type="InterPro" id="IPR013656">
    <property type="entry name" value="PAS_4"/>
</dbReference>
<dbReference type="GO" id="GO:0006355">
    <property type="term" value="P:regulation of DNA-templated transcription"/>
    <property type="evidence" value="ECO:0007669"/>
    <property type="project" value="InterPro"/>
</dbReference>
<dbReference type="Pfam" id="PF08448">
    <property type="entry name" value="PAS_4"/>
    <property type="match status" value="1"/>
</dbReference>
<dbReference type="FunFam" id="3.30.450.40:FF:000035">
    <property type="entry name" value="PAS sensor protein"/>
    <property type="match status" value="1"/>
</dbReference>
<dbReference type="SMART" id="SM00065">
    <property type="entry name" value="GAF"/>
    <property type="match status" value="1"/>
</dbReference>
<protein>
    <submittedName>
        <fullName evidence="2">SpoIIE family protein phosphatase</fullName>
    </submittedName>
</protein>
<accession>A0A5C4VCX9</accession>
<dbReference type="PANTHER" id="PTHR43156:SF2">
    <property type="entry name" value="STAGE II SPORULATION PROTEIN E"/>
    <property type="match status" value="1"/>
</dbReference>
<dbReference type="PANTHER" id="PTHR43156">
    <property type="entry name" value="STAGE II SPORULATION PROTEIN E-RELATED"/>
    <property type="match status" value="1"/>
</dbReference>
<dbReference type="InterPro" id="IPR000014">
    <property type="entry name" value="PAS"/>
</dbReference>
<dbReference type="Pfam" id="PF01590">
    <property type="entry name" value="GAF"/>
    <property type="match status" value="1"/>
</dbReference>
<dbReference type="InterPro" id="IPR035965">
    <property type="entry name" value="PAS-like_dom_sf"/>
</dbReference>
<evidence type="ECO:0000313" key="2">
    <source>
        <dbReference type="EMBL" id="KAB8188412.1"/>
    </source>
</evidence>
<accession>A0A5P9YUJ7</accession>
<evidence type="ECO:0000256" key="1">
    <source>
        <dbReference type="ARBA" id="ARBA00022801"/>
    </source>
</evidence>
<dbReference type="EMBL" id="VDLX02000025">
    <property type="protein sequence ID" value="KAB8188412.1"/>
    <property type="molecule type" value="Genomic_DNA"/>
</dbReference>
<dbReference type="RefSeq" id="WP_139637004.1">
    <property type="nucleotide sequence ID" value="NZ_CP045572.1"/>
</dbReference>
<sequence>MGGPKTTGDGSGSGSGWPSLGANTPIAVVDAHGRILLWSPQAQALLGYPAREACGRPAVDLLATPEDRQAVAAVERQPAGKSWDGVLGMRHRDGHEVQVTLRVCPALSPEGGRGWLVMAADAHRARREAMYQGILEALFTQSPISVVVVDPELRYLWVNAEAERDIGAPAERLVGLRISDAVPHIDVEGLEATLRRVRDTGEPVIGFQVRGRTPRHPDRERAWSLSSFRLTDPAGQTLGMCLASVDVTDGYRAQRRLALVNKASARIGTTLDVTRTAQELADAAVPALADIVSVDLLEAIFQGEEPAPCPPGEQVLARRTGIRTLSEHAPEAVYAVGETVAYPCGTPQAWCLAIEKPVLVPALDTGQWFAFDTRRAEKIREFGMHSLMVVPLRARGVTLGLAGFARYRDPEPFDQEDLALAEDLASRAAVCVDNARRYTREHTTALALQRSLLPRDLPRHPAVESACCYLPAATHLHVGGGWFDVLPVSGARVALIVGKVTDHGLHAAATMGRLRTAVHTLAELDLAPEEVLTQLDALVIRLAQEDPTIEGATCLYAVYDPIAGTCTLARAGHPPPAVVHSDGAVEFLDLPPGPPLGRGGLPFETAEFHLAEGTLLALYTGLTEAGLDRLAGTLAGPGRSPDQFCEAVEAVLLPERRAEDVALLVGRTRRLGADRVASWRLQAEPALVADARALAAGQLGAWNLEPLSFTTELIVSELITNAIRHARGPIELRLIHTDVLICEVSDSSLSAPHLRRARLSDEGGRGLFLVAQLTSRWGTRYRADGKTIWAEQPLLPGGEPPVLDAAIWDTVLES</sequence>
<evidence type="ECO:0000313" key="3">
    <source>
        <dbReference type="Proteomes" id="UP000312512"/>
    </source>
</evidence>
<dbReference type="SUPFAM" id="SSF55874">
    <property type="entry name" value="ATPase domain of HSP90 chaperone/DNA topoisomerase II/histidine kinase"/>
    <property type="match status" value="1"/>
</dbReference>
<dbReference type="PROSITE" id="PS50112">
    <property type="entry name" value="PAS"/>
    <property type="match status" value="1"/>
</dbReference>
<organism evidence="2 3">
    <name type="scientific">Nonomuraea phyllanthi</name>
    <dbReference type="NCBI Taxonomy" id="2219224"/>
    <lineage>
        <taxon>Bacteria</taxon>
        <taxon>Bacillati</taxon>
        <taxon>Actinomycetota</taxon>
        <taxon>Actinomycetes</taxon>
        <taxon>Streptosporangiales</taxon>
        <taxon>Streptosporangiaceae</taxon>
        <taxon>Nonomuraea</taxon>
    </lineage>
</organism>
<name>A0A5C4VCX9_9ACTN</name>
<dbReference type="Gene3D" id="3.60.40.10">
    <property type="entry name" value="PPM-type phosphatase domain"/>
    <property type="match status" value="1"/>
</dbReference>
<dbReference type="InterPro" id="IPR003594">
    <property type="entry name" value="HATPase_dom"/>
</dbReference>
<dbReference type="InterPro" id="IPR052016">
    <property type="entry name" value="Bact_Sigma-Reg"/>
</dbReference>